<evidence type="ECO:0000259" key="4">
    <source>
        <dbReference type="Pfam" id="PF03931"/>
    </source>
</evidence>
<dbReference type="Pfam" id="PF03931">
    <property type="entry name" value="Skp1_POZ"/>
    <property type="match status" value="1"/>
</dbReference>
<keyword evidence="2 3" id="KW-0833">Ubl conjugation pathway</keyword>
<dbReference type="UniPathway" id="UPA00143"/>
<evidence type="ECO:0000256" key="1">
    <source>
        <dbReference type="ARBA" id="ARBA00009993"/>
    </source>
</evidence>
<evidence type="ECO:0000313" key="5">
    <source>
        <dbReference type="EMBL" id="CAB0036169.1"/>
    </source>
</evidence>
<protein>
    <recommendedName>
        <fullName evidence="4">SKP1 component POZ domain-containing protein</fullName>
    </recommendedName>
</protein>
<comment type="pathway">
    <text evidence="3">Protein modification; protein ubiquitination.</text>
</comment>
<dbReference type="OrthoDB" id="2342932at2759"/>
<dbReference type="SUPFAM" id="SSF54695">
    <property type="entry name" value="POZ domain"/>
    <property type="match status" value="1"/>
</dbReference>
<feature type="domain" description="SKP1 component POZ" evidence="4">
    <location>
        <begin position="2"/>
        <end position="64"/>
    </location>
</feature>
<dbReference type="PIRSF" id="PIRSF028729">
    <property type="entry name" value="E3_ubiquit_lig_SCF_Skp"/>
    <property type="match status" value="1"/>
</dbReference>
<dbReference type="Proteomes" id="UP000479190">
    <property type="component" value="Unassembled WGS sequence"/>
</dbReference>
<dbReference type="EMBL" id="CADCXV010000809">
    <property type="protein sequence ID" value="CAB0036169.1"/>
    <property type="molecule type" value="Genomic_DNA"/>
</dbReference>
<comment type="similarity">
    <text evidence="1 3">Belongs to the SKP1 family.</text>
</comment>
<gene>
    <name evidence="5" type="ORF">TBRA_LOCUS8049</name>
</gene>
<accession>A0A6H5INL0</accession>
<dbReference type="InterPro" id="IPR001232">
    <property type="entry name" value="SKP1-like"/>
</dbReference>
<evidence type="ECO:0000313" key="6">
    <source>
        <dbReference type="Proteomes" id="UP000479190"/>
    </source>
</evidence>
<dbReference type="GO" id="GO:0016567">
    <property type="term" value="P:protein ubiquitination"/>
    <property type="evidence" value="ECO:0007669"/>
    <property type="project" value="UniProtKB-UniPathway"/>
</dbReference>
<dbReference type="InterPro" id="IPR016073">
    <property type="entry name" value="Skp1_comp_POZ"/>
</dbReference>
<dbReference type="InterPro" id="IPR036296">
    <property type="entry name" value="SKP1-like_dim_sf"/>
</dbReference>
<evidence type="ECO:0000256" key="2">
    <source>
        <dbReference type="ARBA" id="ARBA00022786"/>
    </source>
</evidence>
<reference evidence="5 6" key="1">
    <citation type="submission" date="2020-02" db="EMBL/GenBank/DDBJ databases">
        <authorList>
            <person name="Ferguson B K."/>
        </authorList>
    </citation>
    <scope>NUCLEOTIDE SEQUENCE [LARGE SCALE GENOMIC DNA]</scope>
</reference>
<organism evidence="5 6">
    <name type="scientific">Trichogramma brassicae</name>
    <dbReference type="NCBI Taxonomy" id="86971"/>
    <lineage>
        <taxon>Eukaryota</taxon>
        <taxon>Metazoa</taxon>
        <taxon>Ecdysozoa</taxon>
        <taxon>Arthropoda</taxon>
        <taxon>Hexapoda</taxon>
        <taxon>Insecta</taxon>
        <taxon>Pterygota</taxon>
        <taxon>Neoptera</taxon>
        <taxon>Endopterygota</taxon>
        <taxon>Hymenoptera</taxon>
        <taxon>Apocrita</taxon>
        <taxon>Proctotrupomorpha</taxon>
        <taxon>Chalcidoidea</taxon>
        <taxon>Trichogrammatidae</taxon>
        <taxon>Trichogramma</taxon>
    </lineage>
</organism>
<keyword evidence="6" id="KW-1185">Reference proteome</keyword>
<dbReference type="PANTHER" id="PTHR11165">
    <property type="entry name" value="SKP1"/>
    <property type="match status" value="1"/>
</dbReference>
<dbReference type="SMART" id="SM00512">
    <property type="entry name" value="Skp1"/>
    <property type="match status" value="1"/>
</dbReference>
<dbReference type="CDD" id="cd18322">
    <property type="entry name" value="BTB_POZ_SKP1"/>
    <property type="match status" value="1"/>
</dbReference>
<dbReference type="Gene3D" id="3.30.710.10">
    <property type="entry name" value="Potassium Channel Kv1.1, Chain A"/>
    <property type="match status" value="1"/>
</dbReference>
<dbReference type="GO" id="GO:0006511">
    <property type="term" value="P:ubiquitin-dependent protein catabolic process"/>
    <property type="evidence" value="ECO:0007669"/>
    <property type="project" value="InterPro"/>
</dbReference>
<name>A0A6H5INL0_9HYME</name>
<sequence>MIIHLKSSDGVIFDLDLSIAKRSGMIKTMIESLGEDYLDEALPLIKIKSNVLKKVIEFATHYKNTPIKEDGESRQITEWDKNFLKLDMPILVELVNAANFLDMEDLLHLACRKMRSLINGSPENIWNTFDL</sequence>
<dbReference type="InterPro" id="IPR011333">
    <property type="entry name" value="SKP1/BTB/POZ_sf"/>
</dbReference>
<evidence type="ECO:0000256" key="3">
    <source>
        <dbReference type="PIRNR" id="PIRNR028729"/>
    </source>
</evidence>
<dbReference type="SUPFAM" id="SSF81382">
    <property type="entry name" value="Skp1 dimerisation domain-like"/>
    <property type="match status" value="1"/>
</dbReference>
<proteinExistence type="inferred from homology"/>
<dbReference type="InterPro" id="IPR016897">
    <property type="entry name" value="SKP1"/>
</dbReference>
<dbReference type="AlphaFoldDB" id="A0A6H5INL0"/>